<gene>
    <name evidence="6" type="ORF">UU67_C0033G0021</name>
</gene>
<dbReference type="PATRIC" id="fig|1618429.3.peg.718"/>
<dbReference type="Gene3D" id="3.40.1370.10">
    <property type="match status" value="1"/>
</dbReference>
<dbReference type="PANTHER" id="PTHR10746">
    <property type="entry name" value="50S RIBOSOMAL PROTEIN L4"/>
    <property type="match status" value="1"/>
</dbReference>
<evidence type="ECO:0000256" key="5">
    <source>
        <dbReference type="ARBA" id="ARBA00035462"/>
    </source>
</evidence>
<evidence type="ECO:0000256" key="2">
    <source>
        <dbReference type="ARBA" id="ARBA00022980"/>
    </source>
</evidence>
<protein>
    <recommendedName>
        <fullName evidence="4">Large ribosomal subunit protein uL4</fullName>
    </recommendedName>
    <alternativeName>
        <fullName evidence="5">50S ribosomal protein L4</fullName>
    </alternativeName>
</protein>
<evidence type="ECO:0000313" key="7">
    <source>
        <dbReference type="Proteomes" id="UP000034753"/>
    </source>
</evidence>
<evidence type="ECO:0000256" key="1">
    <source>
        <dbReference type="ARBA" id="ARBA00010528"/>
    </source>
</evidence>
<dbReference type="GO" id="GO:1990904">
    <property type="term" value="C:ribonucleoprotein complex"/>
    <property type="evidence" value="ECO:0007669"/>
    <property type="project" value="UniProtKB-KW"/>
</dbReference>
<dbReference type="PANTHER" id="PTHR10746:SF6">
    <property type="entry name" value="LARGE RIBOSOMAL SUBUNIT PROTEIN UL4M"/>
    <property type="match status" value="1"/>
</dbReference>
<sequence length="229" mass="24823">MPKSKVIKNEKVVTKKPAVKKTVGLSVPCFSLAGTKVADLELPKEIFGAKVNKPLLAQAIRVYQNNLLSHHSHTKTRSEVKGSTRKIRVQKGTGGARHGGIRAPIFVGGGIATGPKYRKVYLDLPQKMKKAALVSALSDKMAEKEILGVVGLEKATGKTKEVAKLMGKFGKKSVLFVSGGNEKFQRAARNLPKVAILPFSGLNAYNVSLYQTVIFNKDALKVTESKEKK</sequence>
<keyword evidence="2 6" id="KW-0689">Ribosomal protein</keyword>
<proteinExistence type="inferred from homology"/>
<dbReference type="InterPro" id="IPR002136">
    <property type="entry name" value="Ribosomal_uL4"/>
</dbReference>
<dbReference type="NCBIfam" id="TIGR03953">
    <property type="entry name" value="rplD_bact"/>
    <property type="match status" value="1"/>
</dbReference>
<organism evidence="6 7">
    <name type="scientific">Candidatus Daviesbacteria bacterium GW2011_GWB1_41_5</name>
    <dbReference type="NCBI Taxonomy" id="1618429"/>
    <lineage>
        <taxon>Bacteria</taxon>
        <taxon>Candidatus Daviesiibacteriota</taxon>
    </lineage>
</organism>
<accession>A0A0G0WJL5</accession>
<keyword evidence="3" id="KW-0687">Ribonucleoprotein</keyword>
<evidence type="ECO:0000256" key="4">
    <source>
        <dbReference type="ARBA" id="ARBA00035244"/>
    </source>
</evidence>
<dbReference type="Proteomes" id="UP000034753">
    <property type="component" value="Unassembled WGS sequence"/>
</dbReference>
<reference evidence="6 7" key="1">
    <citation type="journal article" date="2015" name="Nature">
        <title>rRNA introns, odd ribosomes, and small enigmatic genomes across a large radiation of phyla.</title>
        <authorList>
            <person name="Brown C.T."/>
            <person name="Hug L.A."/>
            <person name="Thomas B.C."/>
            <person name="Sharon I."/>
            <person name="Castelle C.J."/>
            <person name="Singh A."/>
            <person name="Wilkins M.J."/>
            <person name="Williams K.H."/>
            <person name="Banfield J.F."/>
        </authorList>
    </citation>
    <scope>NUCLEOTIDE SEQUENCE [LARGE SCALE GENOMIC DNA]</scope>
</reference>
<dbReference type="SUPFAM" id="SSF52166">
    <property type="entry name" value="Ribosomal protein L4"/>
    <property type="match status" value="1"/>
</dbReference>
<comment type="similarity">
    <text evidence="1">Belongs to the universal ribosomal protein uL4 family.</text>
</comment>
<dbReference type="GO" id="GO:0005840">
    <property type="term" value="C:ribosome"/>
    <property type="evidence" value="ECO:0007669"/>
    <property type="project" value="UniProtKB-KW"/>
</dbReference>
<dbReference type="GO" id="GO:0003735">
    <property type="term" value="F:structural constituent of ribosome"/>
    <property type="evidence" value="ECO:0007669"/>
    <property type="project" value="InterPro"/>
</dbReference>
<dbReference type="InterPro" id="IPR023574">
    <property type="entry name" value="Ribosomal_uL4_dom_sf"/>
</dbReference>
<comment type="caution">
    <text evidence="6">The sequence shown here is derived from an EMBL/GenBank/DDBJ whole genome shotgun (WGS) entry which is preliminary data.</text>
</comment>
<dbReference type="InterPro" id="IPR013005">
    <property type="entry name" value="Ribosomal_uL4-like"/>
</dbReference>
<dbReference type="GO" id="GO:0006412">
    <property type="term" value="P:translation"/>
    <property type="evidence" value="ECO:0007669"/>
    <property type="project" value="InterPro"/>
</dbReference>
<dbReference type="AlphaFoldDB" id="A0A0G0WJL5"/>
<dbReference type="EMBL" id="LCBN01000033">
    <property type="protein sequence ID" value="KKS13055.1"/>
    <property type="molecule type" value="Genomic_DNA"/>
</dbReference>
<evidence type="ECO:0000256" key="3">
    <source>
        <dbReference type="ARBA" id="ARBA00023274"/>
    </source>
</evidence>
<evidence type="ECO:0000313" key="6">
    <source>
        <dbReference type="EMBL" id="KKS13055.1"/>
    </source>
</evidence>
<dbReference type="Pfam" id="PF00573">
    <property type="entry name" value="Ribosomal_L4"/>
    <property type="match status" value="1"/>
</dbReference>
<name>A0A0G0WJL5_9BACT</name>